<keyword evidence="2" id="KW-1185">Reference proteome</keyword>
<dbReference type="KEGG" id="aup:AsAng_0012740"/>
<evidence type="ECO:0000313" key="1">
    <source>
        <dbReference type="EMBL" id="BDS10566.1"/>
    </source>
</evidence>
<dbReference type="EMBL" id="AP026867">
    <property type="protein sequence ID" value="BDS10566.1"/>
    <property type="molecule type" value="Genomic_DNA"/>
</dbReference>
<dbReference type="Proteomes" id="UP001060919">
    <property type="component" value="Chromosome"/>
</dbReference>
<gene>
    <name evidence="1" type="ORF">AsAng_0012740</name>
</gene>
<evidence type="ECO:0000313" key="2">
    <source>
        <dbReference type="Proteomes" id="UP001060919"/>
    </source>
</evidence>
<accession>A0A916DQ75</accession>
<sequence>MSKEVITIHVTTVSIRLIVGNGLVEPKRRWVFGLARVSIRLIVGNGLVVKKAIEMIMILIVSIRLIVGNGLVETISKSNS</sequence>
<protein>
    <submittedName>
        <fullName evidence="1">Uncharacterized protein</fullName>
    </submittedName>
</protein>
<name>A0A916DQ75_9BACT</name>
<proteinExistence type="predicted"/>
<dbReference type="AlphaFoldDB" id="A0A916DQ75"/>
<organism evidence="1 2">
    <name type="scientific">Aureispira anguillae</name>
    <dbReference type="NCBI Taxonomy" id="2864201"/>
    <lineage>
        <taxon>Bacteria</taxon>
        <taxon>Pseudomonadati</taxon>
        <taxon>Bacteroidota</taxon>
        <taxon>Saprospiria</taxon>
        <taxon>Saprospirales</taxon>
        <taxon>Saprospiraceae</taxon>
        <taxon>Aureispira</taxon>
    </lineage>
</organism>
<reference evidence="1" key="1">
    <citation type="submission" date="2022-09" db="EMBL/GenBank/DDBJ databases">
        <title>Aureispira anguillicida sp. nov., isolated from Leptocephalus of Japanese eel Anguilla japonica.</title>
        <authorList>
            <person name="Yuasa K."/>
            <person name="Mekata T."/>
            <person name="Ikunari K."/>
        </authorList>
    </citation>
    <scope>NUCLEOTIDE SEQUENCE</scope>
    <source>
        <strain evidence="1">EL160426</strain>
    </source>
</reference>